<proteinExistence type="predicted"/>
<dbReference type="Pfam" id="PF13173">
    <property type="entry name" value="AAA_14"/>
    <property type="match status" value="1"/>
</dbReference>
<dbReference type="Pfam" id="PF13635">
    <property type="entry name" value="DUF4143"/>
    <property type="match status" value="1"/>
</dbReference>
<evidence type="ECO:0000259" key="1">
    <source>
        <dbReference type="Pfam" id="PF13173"/>
    </source>
</evidence>
<dbReference type="SUPFAM" id="SSF52540">
    <property type="entry name" value="P-loop containing nucleoside triphosphate hydrolases"/>
    <property type="match status" value="1"/>
</dbReference>
<dbReference type="InterPro" id="IPR025420">
    <property type="entry name" value="DUF4143"/>
</dbReference>
<protein>
    <recommendedName>
        <fullName evidence="5">AAA+ ATPase domain-containing protein</fullName>
    </recommendedName>
</protein>
<organism evidence="3 4">
    <name type="scientific">bacterium (Candidatus Ratteibacteria) CG23_combo_of_CG06-09_8_20_14_all_48_7</name>
    <dbReference type="NCBI Taxonomy" id="2014292"/>
    <lineage>
        <taxon>Bacteria</taxon>
        <taxon>Candidatus Ratteibacteria</taxon>
    </lineage>
</organism>
<evidence type="ECO:0000313" key="3">
    <source>
        <dbReference type="EMBL" id="PIP15508.1"/>
    </source>
</evidence>
<comment type="caution">
    <text evidence="3">The sequence shown here is derived from an EMBL/GenBank/DDBJ whole genome shotgun (WGS) entry which is preliminary data.</text>
</comment>
<feature type="domain" description="AAA" evidence="1">
    <location>
        <begin position="46"/>
        <end position="178"/>
    </location>
</feature>
<evidence type="ECO:0008006" key="5">
    <source>
        <dbReference type="Google" id="ProtNLM"/>
    </source>
</evidence>
<sequence>MNSENFKELLYFYNPWWVKDKVPQVLVAGYQRPVLKKLLSYLSLERVLIIKGARRTGKTTLLYQIIDALLNQGIPSQNIFFFSFDGLRQEENFEEIIKTYQELSKNVLPTEETIYFFLDEIQFLSDWSSKLKKYFDRKYPLKFIVSGSAASLIKKGAESLAGRTVEEVITPFTFYEYLNYRLRNPEIQRIIDNYRQQSVFSRMPSKNELIPYEAQIKIIWEEYLKKGGFPHLFGIEEEIIWKKLLQEDVIEKVIYRDLIELFGVEKPRTLEKLFLYLANHSSEILNISNLANSLKMSRQYTEKYLDYLKHACLAFTVEAYGRSIEKRIRKGEKTYLVDPGLLQLAGTVEIGKICETVISQHLFSGGAKIYWWHNKYEVDLVLVQQENIFPIEVKYRESIRPEDLKGVIKFLEAYQQSRGFLITKDILEEKTLQGKNIFCIPAWFFTLLV</sequence>
<name>A0A2G9Y8E1_9BACT</name>
<evidence type="ECO:0000259" key="2">
    <source>
        <dbReference type="Pfam" id="PF13635"/>
    </source>
</evidence>
<accession>A0A2G9Y8E1</accession>
<dbReference type="InterPro" id="IPR041682">
    <property type="entry name" value="AAA_14"/>
</dbReference>
<feature type="domain" description="DUF4143" evidence="2">
    <location>
        <begin position="256"/>
        <end position="396"/>
    </location>
</feature>
<dbReference type="InterPro" id="IPR027417">
    <property type="entry name" value="P-loop_NTPase"/>
</dbReference>
<dbReference type="PANTHER" id="PTHR33295">
    <property type="entry name" value="ATPASE"/>
    <property type="match status" value="1"/>
</dbReference>
<dbReference type="Proteomes" id="UP000230392">
    <property type="component" value="Unassembled WGS sequence"/>
</dbReference>
<dbReference type="Gene3D" id="3.40.50.300">
    <property type="entry name" value="P-loop containing nucleotide triphosphate hydrolases"/>
    <property type="match status" value="2"/>
</dbReference>
<dbReference type="PANTHER" id="PTHR33295:SF8">
    <property type="entry name" value="AAA+ ATPASE DOMAIN-CONTAINING PROTEIN"/>
    <property type="match status" value="1"/>
</dbReference>
<dbReference type="InterPro" id="IPR011335">
    <property type="entry name" value="Restrct_endonuc-II-like"/>
</dbReference>
<reference evidence="3 4" key="1">
    <citation type="submission" date="2017-09" db="EMBL/GenBank/DDBJ databases">
        <title>Depth-based differentiation of microbial function through sediment-hosted aquifers and enrichment of novel symbionts in the deep terrestrial subsurface.</title>
        <authorList>
            <person name="Probst A.J."/>
            <person name="Ladd B."/>
            <person name="Jarett J.K."/>
            <person name="Geller-Mcgrath D.E."/>
            <person name="Sieber C.M."/>
            <person name="Emerson J.B."/>
            <person name="Anantharaman K."/>
            <person name="Thomas B.C."/>
            <person name="Malmstrom R."/>
            <person name="Stieglmeier M."/>
            <person name="Klingl A."/>
            <person name="Woyke T."/>
            <person name="Ryan C.M."/>
            <person name="Banfield J.F."/>
        </authorList>
    </citation>
    <scope>NUCLEOTIDE SEQUENCE [LARGE SCALE GENOMIC DNA]</scope>
    <source>
        <strain evidence="3">CG23_combo_of_CG06-09_8_20_14_all_48_7</strain>
    </source>
</reference>
<dbReference type="AlphaFoldDB" id="A0A2G9Y8E1"/>
<evidence type="ECO:0000313" key="4">
    <source>
        <dbReference type="Proteomes" id="UP000230392"/>
    </source>
</evidence>
<dbReference type="SUPFAM" id="SSF52980">
    <property type="entry name" value="Restriction endonuclease-like"/>
    <property type="match status" value="1"/>
</dbReference>
<dbReference type="EMBL" id="PCRF01000276">
    <property type="protein sequence ID" value="PIP15508.1"/>
    <property type="molecule type" value="Genomic_DNA"/>
</dbReference>
<gene>
    <name evidence="3" type="ORF">COX46_05665</name>
</gene>